<keyword evidence="6 9" id="KW-0472">Membrane</keyword>
<evidence type="ECO:0000256" key="3">
    <source>
        <dbReference type="ARBA" id="ARBA00022553"/>
    </source>
</evidence>
<keyword evidence="11" id="KW-1185">Reference proteome</keyword>
<dbReference type="PANTHER" id="PTHR31584">
    <property type="entry name" value="TUMOR PROTEIN P53-INDUCIBLE PROTEIN 11"/>
    <property type="match status" value="1"/>
</dbReference>
<sequence>MSTNVGHDETDIKDTKLRKLSSSDLHSRLKTRKVLGVGETDDGDVHRSKALVLPSHLFDITFETEEGQYVTLPVRLYGAALLALAIFHWNCLYATDRDVIRMSLLSSAVYFTLQTAGLIKLHLEETGSFALGRRRDEPCPTKSMQIRRGWTGEETQENMESDKN</sequence>
<dbReference type="EMBL" id="PZQS01000003">
    <property type="protein sequence ID" value="PVD33810.1"/>
    <property type="molecule type" value="Genomic_DNA"/>
</dbReference>
<feature type="transmembrane region" description="Helical" evidence="9">
    <location>
        <begin position="76"/>
        <end position="95"/>
    </location>
</feature>
<dbReference type="InterPro" id="IPR028266">
    <property type="entry name" value="TP53I11"/>
</dbReference>
<keyword evidence="5 9" id="KW-1133">Transmembrane helix</keyword>
<feature type="compositionally biased region" description="Acidic residues" evidence="8">
    <location>
        <begin position="154"/>
        <end position="164"/>
    </location>
</feature>
<evidence type="ECO:0000256" key="4">
    <source>
        <dbReference type="ARBA" id="ARBA00022692"/>
    </source>
</evidence>
<keyword evidence="4 9" id="KW-0812">Transmembrane</keyword>
<dbReference type="OrthoDB" id="6243248at2759"/>
<protein>
    <recommendedName>
        <fullName evidence="2">Tumor protein p53-inducible protein 11</fullName>
    </recommendedName>
    <alternativeName>
        <fullName evidence="7">p53-induced gene 11 protein</fullName>
    </alternativeName>
</protein>
<evidence type="ECO:0000313" key="11">
    <source>
        <dbReference type="Proteomes" id="UP000245119"/>
    </source>
</evidence>
<dbReference type="Pfam" id="PF14936">
    <property type="entry name" value="p53-inducible11"/>
    <property type="match status" value="2"/>
</dbReference>
<dbReference type="AlphaFoldDB" id="A0A2T7PK76"/>
<name>A0A2T7PK76_POMCA</name>
<evidence type="ECO:0000256" key="8">
    <source>
        <dbReference type="SAM" id="MobiDB-lite"/>
    </source>
</evidence>
<evidence type="ECO:0000256" key="9">
    <source>
        <dbReference type="SAM" id="Phobius"/>
    </source>
</evidence>
<evidence type="ECO:0000313" key="10">
    <source>
        <dbReference type="EMBL" id="PVD33810.1"/>
    </source>
</evidence>
<evidence type="ECO:0000256" key="7">
    <source>
        <dbReference type="ARBA" id="ARBA00032100"/>
    </source>
</evidence>
<organism evidence="10 11">
    <name type="scientific">Pomacea canaliculata</name>
    <name type="common">Golden apple snail</name>
    <dbReference type="NCBI Taxonomy" id="400727"/>
    <lineage>
        <taxon>Eukaryota</taxon>
        <taxon>Metazoa</taxon>
        <taxon>Spiralia</taxon>
        <taxon>Lophotrochozoa</taxon>
        <taxon>Mollusca</taxon>
        <taxon>Gastropoda</taxon>
        <taxon>Caenogastropoda</taxon>
        <taxon>Architaenioglossa</taxon>
        <taxon>Ampullarioidea</taxon>
        <taxon>Ampullariidae</taxon>
        <taxon>Pomacea</taxon>
    </lineage>
</organism>
<proteinExistence type="predicted"/>
<dbReference type="Proteomes" id="UP000245119">
    <property type="component" value="Linkage Group LG3"/>
</dbReference>
<evidence type="ECO:0000256" key="6">
    <source>
        <dbReference type="ARBA" id="ARBA00023136"/>
    </source>
</evidence>
<comment type="caution">
    <text evidence="10">The sequence shown here is derived from an EMBL/GenBank/DDBJ whole genome shotgun (WGS) entry which is preliminary data.</text>
</comment>
<dbReference type="PANTHER" id="PTHR31584:SF1">
    <property type="entry name" value="TUMOR PROTEIN P53-INDUCIBLE PROTEIN 11"/>
    <property type="match status" value="1"/>
</dbReference>
<gene>
    <name evidence="10" type="ORF">C0Q70_05071</name>
</gene>
<accession>A0A2T7PK76</accession>
<keyword evidence="3" id="KW-0597">Phosphoprotein</keyword>
<evidence type="ECO:0000256" key="1">
    <source>
        <dbReference type="ARBA" id="ARBA00004141"/>
    </source>
</evidence>
<feature type="region of interest" description="Disordered" evidence="8">
    <location>
        <begin position="141"/>
        <end position="164"/>
    </location>
</feature>
<evidence type="ECO:0000256" key="5">
    <source>
        <dbReference type="ARBA" id="ARBA00022989"/>
    </source>
</evidence>
<reference evidence="10 11" key="1">
    <citation type="submission" date="2018-04" db="EMBL/GenBank/DDBJ databases">
        <title>The genome of golden apple snail Pomacea canaliculata provides insight into stress tolerance and invasive adaptation.</title>
        <authorList>
            <person name="Liu C."/>
            <person name="Liu B."/>
            <person name="Ren Y."/>
            <person name="Zhang Y."/>
            <person name="Wang H."/>
            <person name="Li S."/>
            <person name="Jiang F."/>
            <person name="Yin L."/>
            <person name="Zhang G."/>
            <person name="Qian W."/>
            <person name="Fan W."/>
        </authorList>
    </citation>
    <scope>NUCLEOTIDE SEQUENCE [LARGE SCALE GENOMIC DNA]</scope>
    <source>
        <strain evidence="10">SZHN2017</strain>
        <tissue evidence="10">Muscle</tissue>
    </source>
</reference>
<dbReference type="STRING" id="400727.A0A2T7PK76"/>
<evidence type="ECO:0000256" key="2">
    <source>
        <dbReference type="ARBA" id="ARBA00019449"/>
    </source>
</evidence>
<dbReference type="GO" id="GO:0016020">
    <property type="term" value="C:membrane"/>
    <property type="evidence" value="ECO:0007669"/>
    <property type="project" value="UniProtKB-SubCell"/>
</dbReference>
<comment type="subcellular location">
    <subcellularLocation>
        <location evidence="1">Membrane</location>
        <topology evidence="1">Multi-pass membrane protein</topology>
    </subcellularLocation>
</comment>